<feature type="repeat" description="PPR" evidence="2">
    <location>
        <begin position="515"/>
        <end position="549"/>
    </location>
</feature>
<feature type="compositionally biased region" description="Basic and acidic residues" evidence="3">
    <location>
        <begin position="70"/>
        <end position="95"/>
    </location>
</feature>
<accession>A0A9P4MIA1</accession>
<dbReference type="InterPro" id="IPR011990">
    <property type="entry name" value="TPR-like_helical_dom_sf"/>
</dbReference>
<sequence>MFSICSRCRLRLAARAPASIVLHPIRSYAQSIDTILDSPTRDDLTRALDPVLHPPRKRRYNPRSIASRSRLAEDESKHEADAGEGKRAEYGAEESRSMFSSNRTYANSKTNFVPSLNSAMVLVPSTDPDINEIRQLLHQDRFQDAWVRTLALLDDYAAKSLKEKREQKAPVPFICLKRVLWWYKSAWLRKLTKNDPQVSSLPTLLELAQALQGRFKYSDEMINVHALRMASVVVRYNSQENTIFQVEAHRQLLHELMDFWSVWIGGSRDHPSEDYASAYSVVTKDHDFSPPEDADENASEKLDTGSYMFQLNSKFKERGERHHMVDFSLCLLSVLRKAVKTSNMPPESEKYIHFLRDMNEIIRASSFYRYAKTLSSTLQNHGLQERNIKAVLRFLQEPFALPGKGSVRPEKAAEQPNAETPSAIKQQAAKLPVDELASRVTTSLARYLERQNLDLVEQSWHATRPRLSTLSAEEKAGASANTIYEEFLLTFRALRRADYTLDVWNHMINNECIPTVRTWNVMLKGCHIGKEVDAMEDIWRRMIRAGIRPNAHSWGIRIHGLFQFRKISEGYGALAEMTEAAYDSNGTGRGGESAPKPDTVILNSALSGAARHGPEPVKKLLTWARGQRISFDIITYNILINVAMNTGRKEDARQIMQKMAAEGIPPDSATFTILLHSMFRDGFLSDLDSAQQEAHAMDFIQSLEKDGMSLDVRGYALLLDRLLKTCQNIKATKAVLDHMIQRGIEPTAHMYTILVTHYFSLDPPDIDAVEALWQRIRSKANYAVDVIFYDRMLEGFARTDESTKMMYFLQRMGQEGKRPGWMALIAVLQCLLRKGDTARAKELIKDVERSEGNIKSGVRGRKGEENFWSLAKQVK</sequence>
<feature type="region of interest" description="Disordered" evidence="3">
    <location>
        <begin position="52"/>
        <end position="95"/>
    </location>
</feature>
<reference evidence="4" key="1">
    <citation type="journal article" date="2020" name="Stud. Mycol.">
        <title>101 Dothideomycetes genomes: a test case for predicting lifestyles and emergence of pathogens.</title>
        <authorList>
            <person name="Haridas S."/>
            <person name="Albert R."/>
            <person name="Binder M."/>
            <person name="Bloem J."/>
            <person name="Labutti K."/>
            <person name="Salamov A."/>
            <person name="Andreopoulos B."/>
            <person name="Baker S."/>
            <person name="Barry K."/>
            <person name="Bills G."/>
            <person name="Bluhm B."/>
            <person name="Cannon C."/>
            <person name="Castanera R."/>
            <person name="Culley D."/>
            <person name="Daum C."/>
            <person name="Ezra D."/>
            <person name="Gonzalez J."/>
            <person name="Henrissat B."/>
            <person name="Kuo A."/>
            <person name="Liang C."/>
            <person name="Lipzen A."/>
            <person name="Lutzoni F."/>
            <person name="Magnuson J."/>
            <person name="Mondo S."/>
            <person name="Nolan M."/>
            <person name="Ohm R."/>
            <person name="Pangilinan J."/>
            <person name="Park H.-J."/>
            <person name="Ramirez L."/>
            <person name="Alfaro M."/>
            <person name="Sun H."/>
            <person name="Tritt A."/>
            <person name="Yoshinaga Y."/>
            <person name="Zwiers L.-H."/>
            <person name="Turgeon B."/>
            <person name="Goodwin S."/>
            <person name="Spatafora J."/>
            <person name="Crous P."/>
            <person name="Grigoriev I."/>
        </authorList>
    </citation>
    <scope>NUCLEOTIDE SEQUENCE</scope>
    <source>
        <strain evidence="4">CBS 260.36</strain>
    </source>
</reference>
<evidence type="ECO:0000313" key="4">
    <source>
        <dbReference type="EMBL" id="KAF2150794.1"/>
    </source>
</evidence>
<evidence type="ECO:0000256" key="3">
    <source>
        <dbReference type="SAM" id="MobiDB-lite"/>
    </source>
</evidence>
<proteinExistence type="predicted"/>
<dbReference type="Pfam" id="PF01535">
    <property type="entry name" value="PPR"/>
    <property type="match status" value="1"/>
</dbReference>
<dbReference type="EMBL" id="ML996089">
    <property type="protein sequence ID" value="KAF2150794.1"/>
    <property type="molecule type" value="Genomic_DNA"/>
</dbReference>
<feature type="region of interest" description="Disordered" evidence="3">
    <location>
        <begin position="403"/>
        <end position="425"/>
    </location>
</feature>
<dbReference type="Proteomes" id="UP000799439">
    <property type="component" value="Unassembled WGS sequence"/>
</dbReference>
<evidence type="ECO:0000313" key="5">
    <source>
        <dbReference type="Proteomes" id="UP000799439"/>
    </source>
</evidence>
<dbReference type="InterPro" id="IPR051222">
    <property type="entry name" value="PPR/CCM1_RNA-binding"/>
</dbReference>
<keyword evidence="1" id="KW-0677">Repeat</keyword>
<feature type="repeat" description="PPR" evidence="2">
    <location>
        <begin position="632"/>
        <end position="666"/>
    </location>
</feature>
<protein>
    <recommendedName>
        <fullName evidence="6">Pentacotripeptide-repeat region of PRORP domain-containing protein</fullName>
    </recommendedName>
</protein>
<dbReference type="Pfam" id="PF13041">
    <property type="entry name" value="PPR_2"/>
    <property type="match status" value="1"/>
</dbReference>
<dbReference type="Gene3D" id="1.25.40.10">
    <property type="entry name" value="Tetratricopeptide repeat domain"/>
    <property type="match status" value="3"/>
</dbReference>
<dbReference type="PROSITE" id="PS51375">
    <property type="entry name" value="PPR"/>
    <property type="match status" value="2"/>
</dbReference>
<comment type="caution">
    <text evidence="4">The sequence shown here is derived from an EMBL/GenBank/DDBJ whole genome shotgun (WGS) entry which is preliminary data.</text>
</comment>
<dbReference type="PANTHER" id="PTHR47942">
    <property type="entry name" value="TETRATRICOPEPTIDE REPEAT (TPR)-LIKE SUPERFAMILY PROTEIN-RELATED"/>
    <property type="match status" value="1"/>
</dbReference>
<dbReference type="NCBIfam" id="TIGR00756">
    <property type="entry name" value="PPR"/>
    <property type="match status" value="2"/>
</dbReference>
<gene>
    <name evidence="4" type="ORF">K461DRAFT_280812</name>
</gene>
<dbReference type="AlphaFoldDB" id="A0A9P4MIA1"/>
<keyword evidence="5" id="KW-1185">Reference proteome</keyword>
<evidence type="ECO:0000256" key="1">
    <source>
        <dbReference type="ARBA" id="ARBA00022737"/>
    </source>
</evidence>
<evidence type="ECO:0008006" key="6">
    <source>
        <dbReference type="Google" id="ProtNLM"/>
    </source>
</evidence>
<dbReference type="OrthoDB" id="185373at2759"/>
<name>A0A9P4MIA1_9PEZI</name>
<organism evidence="4 5">
    <name type="scientific">Myriangium duriaei CBS 260.36</name>
    <dbReference type="NCBI Taxonomy" id="1168546"/>
    <lineage>
        <taxon>Eukaryota</taxon>
        <taxon>Fungi</taxon>
        <taxon>Dikarya</taxon>
        <taxon>Ascomycota</taxon>
        <taxon>Pezizomycotina</taxon>
        <taxon>Dothideomycetes</taxon>
        <taxon>Dothideomycetidae</taxon>
        <taxon>Myriangiales</taxon>
        <taxon>Myriangiaceae</taxon>
        <taxon>Myriangium</taxon>
    </lineage>
</organism>
<dbReference type="Pfam" id="PF13812">
    <property type="entry name" value="PPR_3"/>
    <property type="match status" value="1"/>
</dbReference>
<dbReference type="InterPro" id="IPR002885">
    <property type="entry name" value="PPR_rpt"/>
</dbReference>
<evidence type="ECO:0000256" key="2">
    <source>
        <dbReference type="PROSITE-ProRule" id="PRU00708"/>
    </source>
</evidence>